<dbReference type="OrthoDB" id="7219308at2"/>
<dbReference type="InterPro" id="IPR025391">
    <property type="entry name" value="DUF4123"/>
</dbReference>
<organism evidence="2 3">
    <name type="scientific">Brucella cytisi</name>
    <dbReference type="NCBI Taxonomy" id="407152"/>
    <lineage>
        <taxon>Bacteria</taxon>
        <taxon>Pseudomonadati</taxon>
        <taxon>Pseudomonadota</taxon>
        <taxon>Alphaproteobacteria</taxon>
        <taxon>Hyphomicrobiales</taxon>
        <taxon>Brucellaceae</taxon>
        <taxon>Brucella/Ochrobactrum group</taxon>
        <taxon>Brucella</taxon>
    </lineage>
</organism>
<name>A0A1J6HGP8_9HYPH</name>
<keyword evidence="3" id="KW-1185">Reference proteome</keyword>
<accession>A0A1J6HGP8</accession>
<dbReference type="Pfam" id="PF13503">
    <property type="entry name" value="DUF4123"/>
    <property type="match status" value="1"/>
</dbReference>
<reference evidence="2 3" key="1">
    <citation type="submission" date="2016-10" db="EMBL/GenBank/DDBJ databases">
        <title>The Draft Genome Sequence of the Potato Rhizosphere Bacteria Ochrobactrum sp. IPA7.2.</title>
        <authorList>
            <person name="Gogoleva N.E."/>
            <person name="Khlopko Y.A."/>
            <person name="Burygin G.L."/>
            <person name="Plotnikov A.O."/>
        </authorList>
    </citation>
    <scope>NUCLEOTIDE SEQUENCE [LARGE SCALE GENOMIC DNA]</scope>
    <source>
        <strain evidence="2 3">IPA7.2</strain>
    </source>
</reference>
<proteinExistence type="predicted"/>
<protein>
    <recommendedName>
        <fullName evidence="1">DUF4123 domain-containing protein</fullName>
    </recommendedName>
</protein>
<gene>
    <name evidence="2" type="ORF">BLA27_20345</name>
</gene>
<comment type="caution">
    <text evidence="2">The sequence shown here is derived from an EMBL/GenBank/DDBJ whole genome shotgun (WGS) entry which is preliminary data.</text>
</comment>
<feature type="domain" description="DUF4123" evidence="1">
    <location>
        <begin position="29"/>
        <end position="161"/>
    </location>
</feature>
<evidence type="ECO:0000313" key="3">
    <source>
        <dbReference type="Proteomes" id="UP000182985"/>
    </source>
</evidence>
<evidence type="ECO:0000259" key="1">
    <source>
        <dbReference type="Pfam" id="PF13503"/>
    </source>
</evidence>
<dbReference type="Proteomes" id="UP000182985">
    <property type="component" value="Unassembled WGS sequence"/>
</dbReference>
<evidence type="ECO:0000313" key="2">
    <source>
        <dbReference type="EMBL" id="OIS91649.1"/>
    </source>
</evidence>
<sequence>METPVLDLAGNDQLADVQHEVLSRIHRPLFAVVDGGCFDDLADELADKGIASRSLFRDGGDEALRRDGPWLVQLVDDHSREHMEALALERPCTVFWSCPKGEEALWRHLRTLNQILIPDTRIPDNNEKSGLPIKYERVIFRHWDPNVLASVLPLLDQQQLACLFGPAEVILMNGSNYDGLKRAIRPPELPGGLNGPLRIRPSQIEELKKAMLHSSRIRIARFLKGQVPPNFSGIDDKFLWGATLASESSADELGIKTERGRARWAYVMMLSDGKAAKLKEVRSYIQDGRDSPDNRVKSLIQHTANAIRTGGLANGALA</sequence>
<dbReference type="EMBL" id="MOEC01000025">
    <property type="protein sequence ID" value="OIS91649.1"/>
    <property type="molecule type" value="Genomic_DNA"/>
</dbReference>
<dbReference type="AlphaFoldDB" id="A0A1J6HGP8"/>